<evidence type="ECO:0000259" key="2">
    <source>
        <dbReference type="Pfam" id="PF13205"/>
    </source>
</evidence>
<organism evidence="3 4">
    <name type="scientific">Nonlabens tegetincola</name>
    <dbReference type="NCBI Taxonomy" id="323273"/>
    <lineage>
        <taxon>Bacteria</taxon>
        <taxon>Pseudomonadati</taxon>
        <taxon>Bacteroidota</taxon>
        <taxon>Flavobacteriia</taxon>
        <taxon>Flavobacteriales</taxon>
        <taxon>Flavobacteriaceae</taxon>
        <taxon>Nonlabens</taxon>
    </lineage>
</organism>
<protein>
    <recommendedName>
        <fullName evidence="2">SbsA Ig-like domain-containing protein</fullName>
    </recommendedName>
</protein>
<accession>A0A090QKC1</accession>
<gene>
    <name evidence="3" type="ORF">JCM19294_2738</name>
</gene>
<keyword evidence="1" id="KW-0732">Signal</keyword>
<evidence type="ECO:0000256" key="1">
    <source>
        <dbReference type="ARBA" id="ARBA00022729"/>
    </source>
</evidence>
<keyword evidence="4" id="KW-1185">Reference proteome</keyword>
<dbReference type="EMBL" id="BBML01000001">
    <property type="protein sequence ID" value="GAK95956.1"/>
    <property type="molecule type" value="Genomic_DNA"/>
</dbReference>
<evidence type="ECO:0000313" key="4">
    <source>
        <dbReference type="Proteomes" id="UP000029221"/>
    </source>
</evidence>
<sequence>MKSLLARLCGVLLVITVLSCAKRGRPTGGPVDEEAPVILRAYPDNYSTRFNNQVIEIEFDEFIKLKDLQKQLVVSPPLEYQPVITPQGGVSKKLTIEIKDTLQDNTTYVLDFGQSIVDNNEGNPFPFFRYVFSTGDVIDSLAVKGKITDALKFKPEKFVNVLLYEVNGEFIDTVVTKGKPNYVLNTLDSLSTFTMQNIKAGTYKMVALKEDNRNLKFDPNSDKIGFVSDLITVPSDQTYELKLFKQAQEPSITKPIFKNPQRWDLGYTGSLDSLNLKSLPDYPISDLRITKLTKKDTLEIWQKPAVIKDSVLFNAYYKQFTDTVKVFYKEEKKDSLVVSKSGKFGIGKNILITATTPIEDYNTNLFKLIDKDSAVVQTNFKLDRFKNQLELAIDSQENQKYKLQMLPEAITDYFGAKNIDTLNFTYNTNKSSSLGNIWVTLTGGKEFPILVEIVDEKLEVVEQQTARENTTLEFNYLNPGNYYIRLIYDSNDNGRYDSGDFFKNKQPEKVEYFPELQKLQANWDLRQTVIIN</sequence>
<dbReference type="AlphaFoldDB" id="A0A090QKC1"/>
<reference evidence="3" key="1">
    <citation type="journal article" date="2014" name="Genome Announc.">
        <title>Draft Genome Sequences of Marine Flavobacterium Nonlabens Strains NR17, NR24, NR27, NR32, NR33, and Ara13.</title>
        <authorList>
            <person name="Nakanishi M."/>
            <person name="Meirelles P."/>
            <person name="Suzuki R."/>
            <person name="Takatani N."/>
            <person name="Mino S."/>
            <person name="Suda W."/>
            <person name="Oshima K."/>
            <person name="Hattori M."/>
            <person name="Ohkuma M."/>
            <person name="Hosokawa M."/>
            <person name="Miyashita K."/>
            <person name="Thompson F.L."/>
            <person name="Niwa A."/>
            <person name="Sawabe T."/>
            <person name="Sawabe T."/>
        </authorList>
    </citation>
    <scope>NUCLEOTIDE SEQUENCE [LARGE SCALE GENOMIC DNA]</scope>
    <source>
        <strain evidence="3">JCM 19294</strain>
    </source>
</reference>
<proteinExistence type="predicted"/>
<dbReference type="Proteomes" id="UP000029221">
    <property type="component" value="Unassembled WGS sequence"/>
</dbReference>
<name>A0A090QKC1_9FLAO</name>
<dbReference type="InterPro" id="IPR032812">
    <property type="entry name" value="SbsA_Ig"/>
</dbReference>
<dbReference type="Pfam" id="PF13205">
    <property type="entry name" value="Big_5"/>
    <property type="match status" value="1"/>
</dbReference>
<comment type="caution">
    <text evidence="3">The sequence shown here is derived from an EMBL/GenBank/DDBJ whole genome shotgun (WGS) entry which is preliminary data.</text>
</comment>
<dbReference type="eggNOG" id="COG4704">
    <property type="taxonomic scope" value="Bacteria"/>
</dbReference>
<feature type="domain" description="SbsA Ig-like" evidence="2">
    <location>
        <begin position="32"/>
        <end position="134"/>
    </location>
</feature>
<evidence type="ECO:0000313" key="3">
    <source>
        <dbReference type="EMBL" id="GAK95956.1"/>
    </source>
</evidence>
<dbReference type="PROSITE" id="PS51257">
    <property type="entry name" value="PROKAR_LIPOPROTEIN"/>
    <property type="match status" value="1"/>
</dbReference>
<dbReference type="RefSeq" id="WP_042276801.1">
    <property type="nucleotide sequence ID" value="NZ_BBML01000001.1"/>
</dbReference>
<dbReference type="STRING" id="319236.BST91_11100"/>